<keyword evidence="9" id="KW-1185">Reference proteome</keyword>
<dbReference type="Pfam" id="PF13977">
    <property type="entry name" value="TetR_C_6"/>
    <property type="match status" value="1"/>
</dbReference>
<dbReference type="SUPFAM" id="SSF46689">
    <property type="entry name" value="Homeodomain-like"/>
    <property type="match status" value="1"/>
</dbReference>
<reference evidence="8 9" key="1">
    <citation type="submission" date="2021-03" db="EMBL/GenBank/DDBJ databases">
        <title>Sequencing the genomes of 1000 actinobacteria strains.</title>
        <authorList>
            <person name="Klenk H.-P."/>
        </authorList>
    </citation>
    <scope>NUCLEOTIDE SEQUENCE [LARGE SCALE GENOMIC DNA]</scope>
    <source>
        <strain evidence="8 9">DSM 44580</strain>
    </source>
</reference>
<accession>A0ABS5ABL3</accession>
<evidence type="ECO:0000256" key="4">
    <source>
        <dbReference type="ARBA" id="ARBA00023163"/>
    </source>
</evidence>
<keyword evidence="1" id="KW-0678">Repressor</keyword>
<dbReference type="Pfam" id="PF00440">
    <property type="entry name" value="TetR_N"/>
    <property type="match status" value="1"/>
</dbReference>
<feature type="domain" description="HTH tetR-type" evidence="7">
    <location>
        <begin position="8"/>
        <end position="68"/>
    </location>
</feature>
<name>A0ABS5ABL3_9PSEU</name>
<evidence type="ECO:0000256" key="2">
    <source>
        <dbReference type="ARBA" id="ARBA00023015"/>
    </source>
</evidence>
<evidence type="ECO:0000313" key="9">
    <source>
        <dbReference type="Proteomes" id="UP001519363"/>
    </source>
</evidence>
<protein>
    <submittedName>
        <fullName evidence="8">AcrR family transcriptional regulator</fullName>
    </submittedName>
</protein>
<dbReference type="SUPFAM" id="SSF48498">
    <property type="entry name" value="Tetracyclin repressor-like, C-terminal domain"/>
    <property type="match status" value="1"/>
</dbReference>
<dbReference type="InterPro" id="IPR036271">
    <property type="entry name" value="Tet_transcr_reg_TetR-rel_C_sf"/>
</dbReference>
<dbReference type="InterPro" id="IPR001647">
    <property type="entry name" value="HTH_TetR"/>
</dbReference>
<evidence type="ECO:0000313" key="8">
    <source>
        <dbReference type="EMBL" id="MBP2473968.1"/>
    </source>
</evidence>
<dbReference type="PANTHER" id="PTHR30055:SF226">
    <property type="entry name" value="HTH-TYPE TRANSCRIPTIONAL REGULATOR PKSA"/>
    <property type="match status" value="1"/>
</dbReference>
<keyword evidence="4" id="KW-0804">Transcription</keyword>
<keyword evidence="2" id="KW-0805">Transcription regulation</keyword>
<dbReference type="Gene3D" id="1.10.357.10">
    <property type="entry name" value="Tetracycline Repressor, domain 2"/>
    <property type="match status" value="1"/>
</dbReference>
<evidence type="ECO:0000256" key="1">
    <source>
        <dbReference type="ARBA" id="ARBA00022491"/>
    </source>
</evidence>
<feature type="compositionally biased region" description="Polar residues" evidence="6">
    <location>
        <begin position="214"/>
        <end position="226"/>
    </location>
</feature>
<feature type="region of interest" description="Disordered" evidence="6">
    <location>
        <begin position="205"/>
        <end position="226"/>
    </location>
</feature>
<organism evidence="8 9">
    <name type="scientific">Crossiella equi</name>
    <dbReference type="NCBI Taxonomy" id="130796"/>
    <lineage>
        <taxon>Bacteria</taxon>
        <taxon>Bacillati</taxon>
        <taxon>Actinomycetota</taxon>
        <taxon>Actinomycetes</taxon>
        <taxon>Pseudonocardiales</taxon>
        <taxon>Pseudonocardiaceae</taxon>
        <taxon>Crossiella</taxon>
    </lineage>
</organism>
<dbReference type="InterPro" id="IPR050109">
    <property type="entry name" value="HTH-type_TetR-like_transc_reg"/>
</dbReference>
<dbReference type="RefSeq" id="WP_307849952.1">
    <property type="nucleotide sequence ID" value="NZ_JAGIOO010000001.1"/>
</dbReference>
<proteinExistence type="predicted"/>
<dbReference type="InterPro" id="IPR009057">
    <property type="entry name" value="Homeodomain-like_sf"/>
</dbReference>
<evidence type="ECO:0000256" key="6">
    <source>
        <dbReference type="SAM" id="MobiDB-lite"/>
    </source>
</evidence>
<evidence type="ECO:0000256" key="5">
    <source>
        <dbReference type="PROSITE-ProRule" id="PRU00335"/>
    </source>
</evidence>
<evidence type="ECO:0000259" key="7">
    <source>
        <dbReference type="PROSITE" id="PS50977"/>
    </source>
</evidence>
<comment type="caution">
    <text evidence="8">The sequence shown here is derived from an EMBL/GenBank/DDBJ whole genome shotgun (WGS) entry which is preliminary data.</text>
</comment>
<dbReference type="EMBL" id="JAGIOO010000001">
    <property type="protein sequence ID" value="MBP2473968.1"/>
    <property type="molecule type" value="Genomic_DNA"/>
</dbReference>
<dbReference type="Proteomes" id="UP001519363">
    <property type="component" value="Unassembled WGS sequence"/>
</dbReference>
<dbReference type="InterPro" id="IPR039538">
    <property type="entry name" value="BetI_C"/>
</dbReference>
<gene>
    <name evidence="8" type="ORF">JOF53_002840</name>
</gene>
<evidence type="ECO:0000256" key="3">
    <source>
        <dbReference type="ARBA" id="ARBA00023125"/>
    </source>
</evidence>
<dbReference type="PANTHER" id="PTHR30055">
    <property type="entry name" value="HTH-TYPE TRANSCRIPTIONAL REGULATOR RUTR"/>
    <property type="match status" value="1"/>
</dbReference>
<dbReference type="PROSITE" id="PS50977">
    <property type="entry name" value="HTH_TETR_2"/>
    <property type="match status" value="1"/>
</dbReference>
<feature type="DNA-binding region" description="H-T-H motif" evidence="5">
    <location>
        <begin position="31"/>
        <end position="50"/>
    </location>
</feature>
<sequence length="226" mass="25239">MPKQVDHEERRQHIAGALWRIVSRHGMEAVSLRDVAAEAGVSMGSVQHYFRSKDRMLEFALEFSSQKVGERVRARLAREWADGEPAPWVVLRATLLETLPLDEQARTGRLVANAYFMRAVHEPAMRSIYLEGQPKLFAFFADMIRKGRELGVTAPGTDPDREAVLLWGMTDSLGSDMLLGRSSAAESVELLDYYLRRLFPGVAESDWPPAEISTPGSTPEPTNSTP</sequence>
<keyword evidence="3 5" id="KW-0238">DNA-binding</keyword>